<accession>A0A8J8NN72</accession>
<feature type="transmembrane region" description="Helical" evidence="1">
    <location>
        <begin position="82"/>
        <end position="103"/>
    </location>
</feature>
<reference evidence="3" key="1">
    <citation type="submission" date="2019-06" db="EMBL/GenBank/DDBJ databases">
        <authorList>
            <person name="Zheng W."/>
        </authorList>
    </citation>
    <scope>NUCLEOTIDE SEQUENCE</scope>
    <source>
        <strain evidence="3">QDHG01</strain>
    </source>
</reference>
<protein>
    <recommendedName>
        <fullName evidence="2">Fatty acid desaturase domain-containing protein</fullName>
    </recommendedName>
</protein>
<sequence>MPKQQDGPKELSAFDRHNFIWKNDTFTWHQKRADQIRKKYGDKIKQLEGNDPSSIFYFILASASHWVIAVILGQYFSDSYCTIALFGWVLGGFWTTSAGLAMHEAAHQLVFKGRWPSLAAAVIAQMPLFLPAFKTFQFYHLPHHSFCTINPDDFNRTSVQKDKDKKPIYDLDLPTEFEAWLFSSNPLTRVCFLFLQVLLYAFRPMLLSPKPLYLEDLIGFITQSLYIGSAMSYGGWGTFVYLIASTFLGSGLHVSAIHFIAEHYLLTEDTAYTSDKSKVQDTFSYYGPINHVLYNGGYHVEHHDFPRVSWKNLPKVTQIAPEFYYNIPHHNSYLEVMFRFIFNHPGLWQRIKRCDREIKEE</sequence>
<dbReference type="EMBL" id="RRYP01011217">
    <property type="protein sequence ID" value="TNV77879.1"/>
    <property type="molecule type" value="Genomic_DNA"/>
</dbReference>
<proteinExistence type="predicted"/>
<name>A0A8J8NN72_HALGN</name>
<evidence type="ECO:0000313" key="3">
    <source>
        <dbReference type="EMBL" id="TNV77879.1"/>
    </source>
</evidence>
<keyword evidence="1" id="KW-0472">Membrane</keyword>
<dbReference type="OrthoDB" id="200948at2759"/>
<dbReference type="PANTHER" id="PTHR12879:SF8">
    <property type="entry name" value="SPHINGOLIPID DELTA(4)-DESATURASE DES1"/>
    <property type="match status" value="1"/>
</dbReference>
<dbReference type="Proteomes" id="UP000785679">
    <property type="component" value="Unassembled WGS sequence"/>
</dbReference>
<dbReference type="PANTHER" id="PTHR12879">
    <property type="entry name" value="SPHINGOLIPID DELTA 4 DESATURASE/C-4 HYDROXYLASE PROTEIN DES2"/>
    <property type="match status" value="1"/>
</dbReference>
<gene>
    <name evidence="3" type="ORF">FGO68_gene12102</name>
</gene>
<evidence type="ECO:0000256" key="1">
    <source>
        <dbReference type="SAM" id="Phobius"/>
    </source>
</evidence>
<keyword evidence="1" id="KW-0812">Transmembrane</keyword>
<dbReference type="InterPro" id="IPR005804">
    <property type="entry name" value="FA_desaturase_dom"/>
</dbReference>
<keyword evidence="4" id="KW-1185">Reference proteome</keyword>
<dbReference type="AlphaFoldDB" id="A0A8J8NN72"/>
<evidence type="ECO:0000313" key="4">
    <source>
        <dbReference type="Proteomes" id="UP000785679"/>
    </source>
</evidence>
<feature type="transmembrane region" description="Helical" evidence="1">
    <location>
        <begin position="179"/>
        <end position="201"/>
    </location>
</feature>
<dbReference type="GO" id="GO:0042284">
    <property type="term" value="F:sphingolipid delta-4 desaturase activity"/>
    <property type="evidence" value="ECO:0007669"/>
    <property type="project" value="TreeGrafter"/>
</dbReference>
<organism evidence="3 4">
    <name type="scientific">Halteria grandinella</name>
    <dbReference type="NCBI Taxonomy" id="5974"/>
    <lineage>
        <taxon>Eukaryota</taxon>
        <taxon>Sar</taxon>
        <taxon>Alveolata</taxon>
        <taxon>Ciliophora</taxon>
        <taxon>Intramacronucleata</taxon>
        <taxon>Spirotrichea</taxon>
        <taxon>Stichotrichia</taxon>
        <taxon>Sporadotrichida</taxon>
        <taxon>Halteriidae</taxon>
        <taxon>Halteria</taxon>
    </lineage>
</organism>
<feature type="transmembrane region" description="Helical" evidence="1">
    <location>
        <begin position="239"/>
        <end position="261"/>
    </location>
</feature>
<evidence type="ECO:0000259" key="2">
    <source>
        <dbReference type="Pfam" id="PF00487"/>
    </source>
</evidence>
<keyword evidence="1" id="KW-1133">Transmembrane helix</keyword>
<comment type="caution">
    <text evidence="3">The sequence shown here is derived from an EMBL/GenBank/DDBJ whole genome shotgun (WGS) entry which is preliminary data.</text>
</comment>
<dbReference type="GO" id="GO:0016020">
    <property type="term" value="C:membrane"/>
    <property type="evidence" value="ECO:0007669"/>
    <property type="project" value="GOC"/>
</dbReference>
<dbReference type="Pfam" id="PF00487">
    <property type="entry name" value="FA_desaturase"/>
    <property type="match status" value="1"/>
</dbReference>
<feature type="transmembrane region" description="Helical" evidence="1">
    <location>
        <begin position="55"/>
        <end position="76"/>
    </location>
</feature>
<dbReference type="GO" id="GO:0046513">
    <property type="term" value="P:ceramide biosynthetic process"/>
    <property type="evidence" value="ECO:0007669"/>
    <property type="project" value="TreeGrafter"/>
</dbReference>
<feature type="domain" description="Fatty acid desaturase" evidence="2">
    <location>
        <begin position="84"/>
        <end position="326"/>
    </location>
</feature>